<evidence type="ECO:0000313" key="5">
    <source>
        <dbReference type="EMBL" id="CCM03781.1"/>
    </source>
</evidence>
<keyword evidence="4" id="KW-0175">Coiled coil</keyword>
<proteinExistence type="inferred from homology"/>
<dbReference type="InParanoid" id="J4IAZ7"/>
<dbReference type="EMBL" id="HE797128">
    <property type="protein sequence ID" value="CCM03781.1"/>
    <property type="molecule type" value="Genomic_DNA"/>
</dbReference>
<keyword evidence="3" id="KW-0493">Microtubule</keyword>
<keyword evidence="3" id="KW-0206">Cytoskeleton</keyword>
<dbReference type="PANTHER" id="PTHR21500:SF0">
    <property type="entry name" value="TUBULIN-SPECIFIC CHAPERONE A"/>
    <property type="match status" value="1"/>
</dbReference>
<dbReference type="Pfam" id="PF02970">
    <property type="entry name" value="TBCA"/>
    <property type="match status" value="1"/>
</dbReference>
<keyword evidence="2 3" id="KW-0143">Chaperone</keyword>
<dbReference type="STRING" id="599839.J4IAZ7"/>
<gene>
    <name evidence="5" type="ORF">FIBRA_05928</name>
</gene>
<dbReference type="GO" id="GO:0005874">
    <property type="term" value="C:microtubule"/>
    <property type="evidence" value="ECO:0007669"/>
    <property type="project" value="UniProtKB-KW"/>
</dbReference>
<organism evidence="5 6">
    <name type="scientific">Fibroporia radiculosa</name>
    <dbReference type="NCBI Taxonomy" id="599839"/>
    <lineage>
        <taxon>Eukaryota</taxon>
        <taxon>Fungi</taxon>
        <taxon>Dikarya</taxon>
        <taxon>Basidiomycota</taxon>
        <taxon>Agaricomycotina</taxon>
        <taxon>Agaricomycetes</taxon>
        <taxon>Polyporales</taxon>
        <taxon>Fibroporiaceae</taxon>
        <taxon>Fibroporia</taxon>
    </lineage>
</organism>
<dbReference type="InterPro" id="IPR004226">
    <property type="entry name" value="TBCA"/>
</dbReference>
<dbReference type="PANTHER" id="PTHR21500">
    <property type="entry name" value="TUBULIN-SPECIFIC CHAPERONE A"/>
    <property type="match status" value="1"/>
</dbReference>
<dbReference type="Gene3D" id="1.20.58.90">
    <property type="match status" value="1"/>
</dbReference>
<dbReference type="GO" id="GO:0007023">
    <property type="term" value="P:post-chaperonin tubulin folding pathway"/>
    <property type="evidence" value="ECO:0007669"/>
    <property type="project" value="UniProtKB-UniRule"/>
</dbReference>
<keyword evidence="6" id="KW-1185">Reference proteome</keyword>
<evidence type="ECO:0000256" key="4">
    <source>
        <dbReference type="SAM" id="Coils"/>
    </source>
</evidence>
<sequence length="118" mass="13674">MSDTAATRRQLKIKSGSCKRIRRLFKEHKSYQKEEEDQKRKLDRLIANTTDPDDWDVKNARRMLDENQRMIADAATRLGKAVQDLRDVVVFAKQDSALAEDEALMQAEEALEEKYTTS</sequence>
<dbReference type="InterPro" id="IPR036126">
    <property type="entry name" value="TBCA_sf"/>
</dbReference>
<evidence type="ECO:0000256" key="2">
    <source>
        <dbReference type="ARBA" id="ARBA00023186"/>
    </source>
</evidence>
<comment type="subcellular location">
    <subcellularLocation>
        <location evidence="3">Cytoplasm</location>
        <location evidence="3">Cytoskeleton</location>
    </subcellularLocation>
</comment>
<evidence type="ECO:0000256" key="3">
    <source>
        <dbReference type="RuleBase" id="RU364030"/>
    </source>
</evidence>
<dbReference type="SUPFAM" id="SSF46988">
    <property type="entry name" value="Tubulin chaperone cofactor A"/>
    <property type="match status" value="1"/>
</dbReference>
<feature type="coiled-coil region" evidence="4">
    <location>
        <begin position="21"/>
        <end position="48"/>
    </location>
</feature>
<comment type="subunit">
    <text evidence="3">Supercomplex made of cofactors A to E. Cofactors A and D function by capturing and stabilizing tubulin in a quasi-native conformation. Cofactor E binds to the cofactor D-tubulin complex; interaction with cofactor C then causes the release of tubulin polypeptides that are committed to the native state.</text>
</comment>
<dbReference type="GO" id="GO:0007021">
    <property type="term" value="P:tubulin complex assembly"/>
    <property type="evidence" value="ECO:0007669"/>
    <property type="project" value="UniProtKB-UniRule"/>
</dbReference>
<dbReference type="OrthoDB" id="296187at2759"/>
<dbReference type="AlphaFoldDB" id="J4IAZ7"/>
<evidence type="ECO:0000313" key="6">
    <source>
        <dbReference type="Proteomes" id="UP000006352"/>
    </source>
</evidence>
<dbReference type="RefSeq" id="XP_012183064.1">
    <property type="nucleotide sequence ID" value="XM_012327674.1"/>
</dbReference>
<comment type="similarity">
    <text evidence="1 3">Belongs to the TBCA family.</text>
</comment>
<dbReference type="GO" id="GO:0005829">
    <property type="term" value="C:cytosol"/>
    <property type="evidence" value="ECO:0007669"/>
    <property type="project" value="TreeGrafter"/>
</dbReference>
<dbReference type="GeneID" id="24098692"/>
<name>J4IAZ7_9APHY</name>
<dbReference type="HOGENOM" id="CLU_130569_3_1_1"/>
<dbReference type="GO" id="GO:0048487">
    <property type="term" value="F:beta-tubulin binding"/>
    <property type="evidence" value="ECO:0007669"/>
    <property type="project" value="InterPro"/>
</dbReference>
<protein>
    <recommendedName>
        <fullName evidence="3">Tubulin-specific chaperone A</fullName>
    </recommendedName>
</protein>
<keyword evidence="3" id="KW-0963">Cytoplasm</keyword>
<reference evidence="5 6" key="1">
    <citation type="journal article" date="2012" name="Appl. Environ. Microbiol.">
        <title>Short-read sequencing for genomic analysis of the brown rot fungus Fibroporia radiculosa.</title>
        <authorList>
            <person name="Tang J.D."/>
            <person name="Perkins A.D."/>
            <person name="Sonstegard T.S."/>
            <person name="Schroeder S.G."/>
            <person name="Burgess S.C."/>
            <person name="Diehl S.V."/>
        </authorList>
    </citation>
    <scope>NUCLEOTIDE SEQUENCE [LARGE SCALE GENOMIC DNA]</scope>
    <source>
        <strain evidence="5 6">TFFH 294</strain>
    </source>
</reference>
<accession>J4IAZ7</accession>
<evidence type="ECO:0000256" key="1">
    <source>
        <dbReference type="ARBA" id="ARBA00006806"/>
    </source>
</evidence>
<dbReference type="Proteomes" id="UP000006352">
    <property type="component" value="Unassembled WGS sequence"/>
</dbReference>